<name>A0A834TSE6_9FABA</name>
<gene>
    <name evidence="3" type="ORF">G2W53_018093</name>
</gene>
<dbReference type="InterPro" id="IPR004252">
    <property type="entry name" value="Probable_transposase_24"/>
</dbReference>
<dbReference type="OrthoDB" id="1435868at2759"/>
<feature type="compositionally biased region" description="Polar residues" evidence="2">
    <location>
        <begin position="1"/>
        <end position="23"/>
    </location>
</feature>
<dbReference type="EMBL" id="JAAIUW010000006">
    <property type="protein sequence ID" value="KAF7826929.1"/>
    <property type="molecule type" value="Genomic_DNA"/>
</dbReference>
<dbReference type="PANTHER" id="PTHR33144">
    <property type="entry name" value="OS10G0409366 PROTEIN-RELATED"/>
    <property type="match status" value="1"/>
</dbReference>
<dbReference type="Pfam" id="PF03004">
    <property type="entry name" value="Transposase_24"/>
    <property type="match status" value="1"/>
</dbReference>
<feature type="compositionally biased region" description="Acidic residues" evidence="2">
    <location>
        <begin position="30"/>
        <end position="51"/>
    </location>
</feature>
<keyword evidence="1" id="KW-0175">Coiled coil</keyword>
<dbReference type="Proteomes" id="UP000634136">
    <property type="component" value="Unassembled WGS sequence"/>
</dbReference>
<reference evidence="3" key="1">
    <citation type="submission" date="2020-09" db="EMBL/GenBank/DDBJ databases">
        <title>Genome-Enabled Discovery of Anthraquinone Biosynthesis in Senna tora.</title>
        <authorList>
            <person name="Kang S.-H."/>
            <person name="Pandey R.P."/>
            <person name="Lee C.-M."/>
            <person name="Sim J.-S."/>
            <person name="Jeong J.-T."/>
            <person name="Choi B.-S."/>
            <person name="Jung M."/>
            <person name="Ginzburg D."/>
            <person name="Zhao K."/>
            <person name="Won S.Y."/>
            <person name="Oh T.-J."/>
            <person name="Yu Y."/>
            <person name="Kim N.-H."/>
            <person name="Lee O.R."/>
            <person name="Lee T.-H."/>
            <person name="Bashyal P."/>
            <person name="Kim T.-S."/>
            <person name="Lee W.-H."/>
            <person name="Kawkins C."/>
            <person name="Kim C.-K."/>
            <person name="Kim J.S."/>
            <person name="Ahn B.O."/>
            <person name="Rhee S.Y."/>
            <person name="Sohng J.K."/>
        </authorList>
    </citation>
    <scope>NUCLEOTIDE SEQUENCE</scope>
    <source>
        <tissue evidence="3">Leaf</tissue>
    </source>
</reference>
<accession>A0A834TSE6</accession>
<keyword evidence="4" id="KW-1185">Reference proteome</keyword>
<evidence type="ECO:0008006" key="5">
    <source>
        <dbReference type="Google" id="ProtNLM"/>
    </source>
</evidence>
<proteinExistence type="predicted"/>
<protein>
    <recommendedName>
        <fullName evidence="5">Transposase</fullName>
    </recommendedName>
</protein>
<evidence type="ECO:0000256" key="2">
    <source>
        <dbReference type="SAM" id="MobiDB-lite"/>
    </source>
</evidence>
<evidence type="ECO:0000313" key="3">
    <source>
        <dbReference type="EMBL" id="KAF7826929.1"/>
    </source>
</evidence>
<dbReference type="PANTHER" id="PTHR33144:SF45">
    <property type="entry name" value="TRANSPOSASE TNP1_EN_SPM-LIKE DOMAIN-CONTAINING PROTEIN"/>
    <property type="match status" value="1"/>
</dbReference>
<comment type="caution">
    <text evidence="3">The sequence shown here is derived from an EMBL/GenBank/DDBJ whole genome shotgun (WGS) entry which is preliminary data.</text>
</comment>
<feature type="region of interest" description="Disordered" evidence="2">
    <location>
        <begin position="1"/>
        <end position="57"/>
    </location>
</feature>
<feature type="coiled-coil region" evidence="1">
    <location>
        <begin position="338"/>
        <end position="372"/>
    </location>
</feature>
<dbReference type="AlphaFoldDB" id="A0A834TSE6"/>
<sequence length="411" mass="46486">MSSGTHVTEDSSSTQVPDTSEVQPTHDDQEVSFEENDDDDQEDPIPEEENESSNSTRTHWLVEIIDNEGIVKYEQLSIQDVWALPLGTRVVVPFNELNQHIGNAGGLLSSFLGIIGRNFRWLSLSFKNWRDVPKDYKNEVYHNQIQGKFVVNDDAHMHNILKSVSKTWKDGRAKLYHFINRDKTLTKEEVIAKVPDGISREHWASFVDYPKNTENRKKKLVILHTGGSKSLARKRAKMETERGGPVSRGDLWIATHKKSSGLAINAKAKDVIDNILSYESSGNSSYEVSQFDSLAMALGSQERSGRVRGMGLGPTPSQVFGVYARSHHGGTRSTDPSYSELQNELARMRKAMDKSEEQNRRMEAKMVENDERNRRMEATIAMLLERFGGQLRSEQVGLQNNEVCYQNNPCV</sequence>
<organism evidence="3 4">
    <name type="scientific">Senna tora</name>
    <dbReference type="NCBI Taxonomy" id="362788"/>
    <lineage>
        <taxon>Eukaryota</taxon>
        <taxon>Viridiplantae</taxon>
        <taxon>Streptophyta</taxon>
        <taxon>Embryophyta</taxon>
        <taxon>Tracheophyta</taxon>
        <taxon>Spermatophyta</taxon>
        <taxon>Magnoliopsida</taxon>
        <taxon>eudicotyledons</taxon>
        <taxon>Gunneridae</taxon>
        <taxon>Pentapetalae</taxon>
        <taxon>rosids</taxon>
        <taxon>fabids</taxon>
        <taxon>Fabales</taxon>
        <taxon>Fabaceae</taxon>
        <taxon>Caesalpinioideae</taxon>
        <taxon>Cassia clade</taxon>
        <taxon>Senna</taxon>
    </lineage>
</organism>
<evidence type="ECO:0000313" key="4">
    <source>
        <dbReference type="Proteomes" id="UP000634136"/>
    </source>
</evidence>
<evidence type="ECO:0000256" key="1">
    <source>
        <dbReference type="SAM" id="Coils"/>
    </source>
</evidence>